<organism evidence="1 2">
    <name type="scientific">Embleya scabrispora</name>
    <dbReference type="NCBI Taxonomy" id="159449"/>
    <lineage>
        <taxon>Bacteria</taxon>
        <taxon>Bacillati</taxon>
        <taxon>Actinomycetota</taxon>
        <taxon>Actinomycetes</taxon>
        <taxon>Kitasatosporales</taxon>
        <taxon>Streptomycetaceae</taxon>
        <taxon>Embleya</taxon>
    </lineage>
</organism>
<sequence>MSDPKAINLRFPDPGQRAAIAAAAKAEGVSMQEYILGAAYARATALENRFLDAFRASMTRSADAFAAEAGDVDPTPEYRAAEHEAARELAAPERDHAA</sequence>
<accession>A0A1T3NJL1</accession>
<protein>
    <recommendedName>
        <fullName evidence="3">DUF1778 domain-containing protein</fullName>
    </recommendedName>
</protein>
<evidence type="ECO:0000313" key="2">
    <source>
        <dbReference type="Proteomes" id="UP000190037"/>
    </source>
</evidence>
<dbReference type="Proteomes" id="UP000190037">
    <property type="component" value="Unassembled WGS sequence"/>
</dbReference>
<name>A0A1T3NJL1_9ACTN</name>
<evidence type="ECO:0000313" key="1">
    <source>
        <dbReference type="EMBL" id="OPC77037.1"/>
    </source>
</evidence>
<proteinExistence type="predicted"/>
<gene>
    <name evidence="1" type="ORF">B4N89_41415</name>
</gene>
<dbReference type="AlphaFoldDB" id="A0A1T3NJL1"/>
<comment type="caution">
    <text evidence="1">The sequence shown here is derived from an EMBL/GenBank/DDBJ whole genome shotgun (WGS) entry which is preliminary data.</text>
</comment>
<evidence type="ECO:0008006" key="3">
    <source>
        <dbReference type="Google" id="ProtNLM"/>
    </source>
</evidence>
<reference evidence="1 2" key="1">
    <citation type="submission" date="2017-03" db="EMBL/GenBank/DDBJ databases">
        <title>Draft genome sequence of Streptomyces scabrisporus NF3, endophyte isolated from Amphipterygium adstringens.</title>
        <authorList>
            <person name="Vazquez M."/>
            <person name="Ceapa C.D."/>
            <person name="Rodriguez Luna D."/>
            <person name="Sanchez Esquivel S."/>
        </authorList>
    </citation>
    <scope>NUCLEOTIDE SEQUENCE [LARGE SCALE GENOMIC DNA]</scope>
    <source>
        <strain evidence="1 2">NF3</strain>
    </source>
</reference>
<dbReference type="EMBL" id="MWQN01000004">
    <property type="protein sequence ID" value="OPC77037.1"/>
    <property type="molecule type" value="Genomic_DNA"/>
</dbReference>
<keyword evidence="2" id="KW-1185">Reference proteome</keyword>
<dbReference type="eggNOG" id="ENOG5031PSH">
    <property type="taxonomic scope" value="Bacteria"/>
</dbReference>
<dbReference type="Gene3D" id="1.20.5.780">
    <property type="entry name" value="Single helix bin"/>
    <property type="match status" value="1"/>
</dbReference>
<dbReference type="RefSeq" id="WP_078981797.1">
    <property type="nucleotide sequence ID" value="NZ_MWQN01000004.1"/>
</dbReference>
<dbReference type="STRING" id="159449.B4N89_41415"/>